<dbReference type="GO" id="GO:0019887">
    <property type="term" value="F:protein kinase regulator activity"/>
    <property type="evidence" value="ECO:0007669"/>
    <property type="project" value="TreeGrafter"/>
</dbReference>
<evidence type="ECO:0008006" key="4">
    <source>
        <dbReference type="Google" id="ProtNLM"/>
    </source>
</evidence>
<dbReference type="SUPFAM" id="SSF48371">
    <property type="entry name" value="ARM repeat"/>
    <property type="match status" value="1"/>
</dbReference>
<protein>
    <recommendedName>
        <fullName evidence="4">TATA-binding protein interacting (TIP20) domain-containing protein</fullName>
    </recommendedName>
</protein>
<keyword evidence="1" id="KW-0677">Repeat</keyword>
<dbReference type="PANTHER" id="PTHR23346:SF7">
    <property type="entry name" value="STALLED RIBOSOME SENSOR GCN1"/>
    <property type="match status" value="1"/>
</dbReference>
<organism evidence="2 3">
    <name type="scientific">Strongylus vulgaris</name>
    <name type="common">Blood worm</name>
    <dbReference type="NCBI Taxonomy" id="40348"/>
    <lineage>
        <taxon>Eukaryota</taxon>
        <taxon>Metazoa</taxon>
        <taxon>Ecdysozoa</taxon>
        <taxon>Nematoda</taxon>
        <taxon>Chromadorea</taxon>
        <taxon>Rhabditida</taxon>
        <taxon>Rhabditina</taxon>
        <taxon>Rhabditomorpha</taxon>
        <taxon>Strongyloidea</taxon>
        <taxon>Strongylidae</taxon>
        <taxon>Strongylus</taxon>
    </lineage>
</organism>
<proteinExistence type="predicted"/>
<sequence>MNEYATLLLTEYARNLTASSKQALVQLASLANETEDTGPRVVSLARGALKYLDDESCDVRVTVLKVLSAPNLLTRLVLSTQDPDFPIDCLVRIFIARFDSFEAVADNAEKLWYDSSFHLKPEMAEPLIDKCVSGVAFVRESAANATSAFVQEIVISMPVLLNKLDDVYTDLAQIRPAVYDEVGRVVMESRDEWARRSGVGLVLGRLAEHVRVGDAMRFIKLVAPHGLADRSAECRNGMRNAAVEVIRKHGKDIMPELLPFLENLSDATPNGGEHDNLRQGLVVLLGTLAQYLD</sequence>
<dbReference type="AlphaFoldDB" id="A0A3P7IJY7"/>
<evidence type="ECO:0000256" key="1">
    <source>
        <dbReference type="ARBA" id="ARBA00022737"/>
    </source>
</evidence>
<keyword evidence="3" id="KW-1185">Reference proteome</keyword>
<dbReference type="GO" id="GO:0006417">
    <property type="term" value="P:regulation of translation"/>
    <property type="evidence" value="ECO:0007669"/>
    <property type="project" value="TreeGrafter"/>
</dbReference>
<feature type="non-terminal residue" evidence="2">
    <location>
        <position position="293"/>
    </location>
</feature>
<dbReference type="OrthoDB" id="5148094at2759"/>
<dbReference type="GO" id="GO:0005829">
    <property type="term" value="C:cytosol"/>
    <property type="evidence" value="ECO:0007669"/>
    <property type="project" value="TreeGrafter"/>
</dbReference>
<dbReference type="EMBL" id="UYYB01007791">
    <property type="protein sequence ID" value="VDM68143.1"/>
    <property type="molecule type" value="Genomic_DNA"/>
</dbReference>
<evidence type="ECO:0000313" key="3">
    <source>
        <dbReference type="Proteomes" id="UP000270094"/>
    </source>
</evidence>
<dbReference type="Proteomes" id="UP000270094">
    <property type="component" value="Unassembled WGS sequence"/>
</dbReference>
<reference evidence="2 3" key="1">
    <citation type="submission" date="2018-11" db="EMBL/GenBank/DDBJ databases">
        <authorList>
            <consortium name="Pathogen Informatics"/>
        </authorList>
    </citation>
    <scope>NUCLEOTIDE SEQUENCE [LARGE SCALE GENOMIC DNA]</scope>
</reference>
<dbReference type="InterPro" id="IPR011989">
    <property type="entry name" value="ARM-like"/>
</dbReference>
<name>A0A3P7IJY7_STRVU</name>
<dbReference type="InterPro" id="IPR016024">
    <property type="entry name" value="ARM-type_fold"/>
</dbReference>
<dbReference type="GO" id="GO:0034198">
    <property type="term" value="P:cellular response to amino acid starvation"/>
    <property type="evidence" value="ECO:0007669"/>
    <property type="project" value="TreeGrafter"/>
</dbReference>
<gene>
    <name evidence="2" type="ORF">SVUK_LOCUS3141</name>
</gene>
<dbReference type="Gene3D" id="1.25.10.10">
    <property type="entry name" value="Leucine-rich Repeat Variant"/>
    <property type="match status" value="1"/>
</dbReference>
<dbReference type="PANTHER" id="PTHR23346">
    <property type="entry name" value="TRANSLATIONAL ACTIVATOR GCN1-RELATED"/>
    <property type="match status" value="1"/>
</dbReference>
<accession>A0A3P7IJY7</accession>
<evidence type="ECO:0000313" key="2">
    <source>
        <dbReference type="EMBL" id="VDM68143.1"/>
    </source>
</evidence>